<evidence type="ECO:0000256" key="3">
    <source>
        <dbReference type="ARBA" id="ARBA00022827"/>
    </source>
</evidence>
<comment type="caution">
    <text evidence="7">The sequence shown here is derived from an EMBL/GenBank/DDBJ whole genome shotgun (WGS) entry which is preliminary data.</text>
</comment>
<accession>A0A8H6U234</accession>
<keyword evidence="2" id="KW-0285">Flavoprotein</keyword>
<feature type="domain" description="FAD-binding" evidence="6">
    <location>
        <begin position="294"/>
        <end position="361"/>
    </location>
</feature>
<gene>
    <name evidence="7" type="ORF">MVEN_02536300</name>
</gene>
<dbReference type="Gene3D" id="3.50.50.60">
    <property type="entry name" value="FAD/NAD(P)-binding domain"/>
    <property type="match status" value="1"/>
</dbReference>
<evidence type="ECO:0000256" key="4">
    <source>
        <dbReference type="ARBA" id="ARBA00023002"/>
    </source>
</evidence>
<dbReference type="InterPro" id="IPR050493">
    <property type="entry name" value="FAD-dep_Monooxygenase_BioMet"/>
</dbReference>
<dbReference type="SUPFAM" id="SSF54373">
    <property type="entry name" value="FAD-linked reductases, C-terminal domain"/>
    <property type="match status" value="1"/>
</dbReference>
<evidence type="ECO:0000259" key="6">
    <source>
        <dbReference type="Pfam" id="PF01494"/>
    </source>
</evidence>
<keyword evidence="4" id="KW-0560">Oxidoreductase</keyword>
<evidence type="ECO:0000313" key="7">
    <source>
        <dbReference type="EMBL" id="KAF7328493.1"/>
    </source>
</evidence>
<dbReference type="GO" id="GO:0071949">
    <property type="term" value="F:FAD binding"/>
    <property type="evidence" value="ECO:0007669"/>
    <property type="project" value="InterPro"/>
</dbReference>
<name>A0A8H6U234_9AGAR</name>
<keyword evidence="3" id="KW-0274">FAD</keyword>
<evidence type="ECO:0000256" key="2">
    <source>
        <dbReference type="ARBA" id="ARBA00022630"/>
    </source>
</evidence>
<proteinExistence type="inferred from homology"/>
<dbReference type="Pfam" id="PF01494">
    <property type="entry name" value="FAD_binding_3"/>
    <property type="match status" value="1"/>
</dbReference>
<dbReference type="OrthoDB" id="9993796at2759"/>
<dbReference type="PRINTS" id="PR00420">
    <property type="entry name" value="RNGMNOXGNASE"/>
</dbReference>
<dbReference type="PANTHER" id="PTHR13789">
    <property type="entry name" value="MONOOXYGENASE"/>
    <property type="match status" value="1"/>
</dbReference>
<evidence type="ECO:0000256" key="1">
    <source>
        <dbReference type="ARBA" id="ARBA00007992"/>
    </source>
</evidence>
<keyword evidence="8" id="KW-1185">Reference proteome</keyword>
<dbReference type="AlphaFoldDB" id="A0A8H6U234"/>
<dbReference type="EMBL" id="JACAZI010000035">
    <property type="protein sequence ID" value="KAF7328493.1"/>
    <property type="molecule type" value="Genomic_DNA"/>
</dbReference>
<evidence type="ECO:0000313" key="8">
    <source>
        <dbReference type="Proteomes" id="UP000620124"/>
    </source>
</evidence>
<dbReference type="GO" id="GO:0004497">
    <property type="term" value="F:monooxygenase activity"/>
    <property type="evidence" value="ECO:0007669"/>
    <property type="project" value="UniProtKB-KW"/>
</dbReference>
<dbReference type="PANTHER" id="PTHR13789:SF314">
    <property type="entry name" value="FAD-BINDING DOMAIN-CONTAINING PROTEIN"/>
    <property type="match status" value="1"/>
</dbReference>
<comment type="similarity">
    <text evidence="1">Belongs to the paxM FAD-dependent monooxygenase family.</text>
</comment>
<dbReference type="InterPro" id="IPR036188">
    <property type="entry name" value="FAD/NAD-bd_sf"/>
</dbReference>
<protein>
    <submittedName>
        <fullName evidence="7">FAD/NAD(P)-binding domain-containing protein</fullName>
    </submittedName>
</protein>
<keyword evidence="5" id="KW-0503">Monooxygenase</keyword>
<organism evidence="7 8">
    <name type="scientific">Mycena venus</name>
    <dbReference type="NCBI Taxonomy" id="2733690"/>
    <lineage>
        <taxon>Eukaryota</taxon>
        <taxon>Fungi</taxon>
        <taxon>Dikarya</taxon>
        <taxon>Basidiomycota</taxon>
        <taxon>Agaricomycotina</taxon>
        <taxon>Agaricomycetes</taxon>
        <taxon>Agaricomycetidae</taxon>
        <taxon>Agaricales</taxon>
        <taxon>Marasmiineae</taxon>
        <taxon>Mycenaceae</taxon>
        <taxon>Mycena</taxon>
    </lineage>
</organism>
<dbReference type="Proteomes" id="UP000620124">
    <property type="component" value="Unassembled WGS sequence"/>
</dbReference>
<dbReference type="SUPFAM" id="SSF51905">
    <property type="entry name" value="FAD/NAD(P)-binding domain"/>
    <property type="match status" value="1"/>
</dbReference>
<reference evidence="7" key="1">
    <citation type="submission" date="2020-05" db="EMBL/GenBank/DDBJ databases">
        <title>Mycena genomes resolve the evolution of fungal bioluminescence.</title>
        <authorList>
            <person name="Tsai I.J."/>
        </authorList>
    </citation>
    <scope>NUCLEOTIDE SEQUENCE</scope>
    <source>
        <strain evidence="7">CCC161011</strain>
    </source>
</reference>
<evidence type="ECO:0000256" key="5">
    <source>
        <dbReference type="ARBA" id="ARBA00023033"/>
    </source>
</evidence>
<dbReference type="InterPro" id="IPR002938">
    <property type="entry name" value="FAD-bd"/>
</dbReference>
<sequence>MSTDVEDSRPLTIIVGHFVTIYETSSFKTELGAGLAVPPNTLRCLLGLGCIVANLSPVDNLCFTSMAYDGTAGMKSNSTDYERQYGLQPWIMVHRVDLHTELRRLALDSEGIGPPARLHLNHRVVSCDVDACAITLADGSVQAADVIIGADGIRSTIRAFVLGEDIPIPPSHTAGFRWLTHASDLDPYPELDWIVKTPPLGARLISAPIVPAKAGTKVDHRTIVIYACRGGRLVNVLGIHEDLRDQDSVAWNAPVTQEALLDFFADYHPRFRRLLELAKDVHVWQMRVVPPLPTWVNRRVCLMGDAAHASLPTLGQGFGMGLEDAVALGALLPKATPVSRVESRLVAYEKLRKERAEFVAKESFEQQHIPAKRGLYLRSTEMREQIMGYDVKEEAERVLRHLTAQE</sequence>